<organism evidence="2">
    <name type="scientific">bioreactor metagenome</name>
    <dbReference type="NCBI Taxonomy" id="1076179"/>
    <lineage>
        <taxon>unclassified sequences</taxon>
        <taxon>metagenomes</taxon>
        <taxon>ecological metagenomes</taxon>
    </lineage>
</organism>
<protein>
    <submittedName>
        <fullName evidence="2">ATP-dependent Clp protease ATP-binding subunit ClpX</fullName>
    </submittedName>
</protein>
<proteinExistence type="predicted"/>
<sequence length="179" mass="21230">MDREFLESKLDYHLFLYEQLSNQIAAIQKIVREHGINSFEALMENGPVRDSLLLKFILLQRTMKKAGSYTLENRYKMRLKSFSWLEAEYFDQNCVLHYDCVWSLLQDIKPLKRQIERIKKYDDDRHTDHGEDVRCSFCGKSQQEVERMIAGPHEVICNECVKLCSEILEEVSTEENEKD</sequence>
<dbReference type="InterPro" id="IPR010603">
    <property type="entry name" value="Znf_CppX_C4"/>
</dbReference>
<dbReference type="SMART" id="SM00994">
    <property type="entry name" value="zf-C4_ClpX"/>
    <property type="match status" value="1"/>
</dbReference>
<dbReference type="InterPro" id="IPR038366">
    <property type="entry name" value="Znf_CppX_C4_sf"/>
</dbReference>
<evidence type="ECO:0000259" key="1">
    <source>
        <dbReference type="PROSITE" id="PS51902"/>
    </source>
</evidence>
<feature type="domain" description="ClpX-type ZB" evidence="1">
    <location>
        <begin position="123"/>
        <end position="176"/>
    </location>
</feature>
<dbReference type="PROSITE" id="PS51902">
    <property type="entry name" value="CLPX_ZB"/>
    <property type="match status" value="1"/>
</dbReference>
<dbReference type="Gene3D" id="6.20.220.10">
    <property type="entry name" value="ClpX chaperone, C4-type zinc finger domain"/>
    <property type="match status" value="1"/>
</dbReference>
<comment type="caution">
    <text evidence="2">The sequence shown here is derived from an EMBL/GenBank/DDBJ whole genome shotgun (WGS) entry which is preliminary data.</text>
</comment>
<keyword evidence="2" id="KW-0547">Nucleotide-binding</keyword>
<gene>
    <name evidence="2" type="primary">clpX_37</name>
    <name evidence="2" type="ORF">SDC9_115533</name>
</gene>
<dbReference type="GO" id="GO:0005524">
    <property type="term" value="F:ATP binding"/>
    <property type="evidence" value="ECO:0007669"/>
    <property type="project" value="UniProtKB-KW"/>
</dbReference>
<keyword evidence="2" id="KW-0067">ATP-binding</keyword>
<dbReference type="Pfam" id="PF06689">
    <property type="entry name" value="zf-C4_ClpX"/>
    <property type="match status" value="1"/>
</dbReference>
<dbReference type="GO" id="GO:0006508">
    <property type="term" value="P:proteolysis"/>
    <property type="evidence" value="ECO:0007669"/>
    <property type="project" value="UniProtKB-KW"/>
</dbReference>
<dbReference type="GO" id="GO:0008233">
    <property type="term" value="F:peptidase activity"/>
    <property type="evidence" value="ECO:0007669"/>
    <property type="project" value="UniProtKB-KW"/>
</dbReference>
<dbReference type="InterPro" id="IPR059188">
    <property type="entry name" value="Znf_CLPX-like"/>
</dbReference>
<dbReference type="SUPFAM" id="SSF57716">
    <property type="entry name" value="Glucocorticoid receptor-like (DNA-binding domain)"/>
    <property type="match status" value="1"/>
</dbReference>
<reference evidence="2" key="1">
    <citation type="submission" date="2019-08" db="EMBL/GenBank/DDBJ databases">
        <authorList>
            <person name="Kucharzyk K."/>
            <person name="Murdoch R.W."/>
            <person name="Higgins S."/>
            <person name="Loffler F."/>
        </authorList>
    </citation>
    <scope>NUCLEOTIDE SEQUENCE</scope>
</reference>
<dbReference type="GO" id="GO:0008270">
    <property type="term" value="F:zinc ion binding"/>
    <property type="evidence" value="ECO:0007669"/>
    <property type="project" value="InterPro"/>
</dbReference>
<accession>A0A645BT40</accession>
<name>A0A645BT40_9ZZZZ</name>
<dbReference type="EMBL" id="VSSQ01022344">
    <property type="protein sequence ID" value="MPM68599.1"/>
    <property type="molecule type" value="Genomic_DNA"/>
</dbReference>
<evidence type="ECO:0000313" key="2">
    <source>
        <dbReference type="EMBL" id="MPM68599.1"/>
    </source>
</evidence>
<dbReference type="GO" id="GO:0046983">
    <property type="term" value="F:protein dimerization activity"/>
    <property type="evidence" value="ECO:0007669"/>
    <property type="project" value="InterPro"/>
</dbReference>
<keyword evidence="2" id="KW-0645">Protease</keyword>
<dbReference type="AlphaFoldDB" id="A0A645BT40"/>
<keyword evidence="2" id="KW-0378">Hydrolase</keyword>